<feature type="region of interest" description="Disordered" evidence="1">
    <location>
        <begin position="1"/>
        <end position="39"/>
    </location>
</feature>
<comment type="caution">
    <text evidence="2">The sequence shown here is derived from an EMBL/GenBank/DDBJ whole genome shotgun (WGS) entry which is preliminary data.</text>
</comment>
<gene>
    <name evidence="2" type="ORF">CEP54_013598</name>
</gene>
<reference evidence="2 3" key="1">
    <citation type="submission" date="2017-06" db="EMBL/GenBank/DDBJ databases">
        <title>Comparative genomic analysis of Ambrosia Fusariam Clade fungi.</title>
        <authorList>
            <person name="Stajich J.E."/>
            <person name="Carrillo J."/>
            <person name="Kijimoto T."/>
            <person name="Eskalen A."/>
            <person name="O'Donnell K."/>
            <person name="Kasson M."/>
        </authorList>
    </citation>
    <scope>NUCLEOTIDE SEQUENCE [LARGE SCALE GENOMIC DNA]</scope>
    <source>
        <strain evidence="2 3">NRRL62584</strain>
    </source>
</reference>
<evidence type="ECO:0000256" key="1">
    <source>
        <dbReference type="SAM" id="MobiDB-lite"/>
    </source>
</evidence>
<organism evidence="2 3">
    <name type="scientific">Fusarium duplospermum</name>
    <dbReference type="NCBI Taxonomy" id="1325734"/>
    <lineage>
        <taxon>Eukaryota</taxon>
        <taxon>Fungi</taxon>
        <taxon>Dikarya</taxon>
        <taxon>Ascomycota</taxon>
        <taxon>Pezizomycotina</taxon>
        <taxon>Sordariomycetes</taxon>
        <taxon>Hypocreomycetidae</taxon>
        <taxon>Hypocreales</taxon>
        <taxon>Nectriaceae</taxon>
        <taxon>Fusarium</taxon>
        <taxon>Fusarium solani species complex</taxon>
    </lineage>
</organism>
<proteinExistence type="predicted"/>
<feature type="region of interest" description="Disordered" evidence="1">
    <location>
        <begin position="101"/>
        <end position="133"/>
    </location>
</feature>
<sequence>MHPNSNTPPPPCTTIDSPQGPQASADKPQTTQAAGGYSDQIPVTISYQTSVESWLCVVRVASRLPQFSAATHRQDRNGTRWPRSLDQSLELKRLRALESQTDVGAAVQRQRPPQQPGYTHTPGLSVGGAERGR</sequence>
<evidence type="ECO:0000313" key="2">
    <source>
        <dbReference type="EMBL" id="RSL47005.1"/>
    </source>
</evidence>
<feature type="compositionally biased region" description="Pro residues" evidence="1">
    <location>
        <begin position="1"/>
        <end position="12"/>
    </location>
</feature>
<accession>A0A428P1V6</accession>
<protein>
    <submittedName>
        <fullName evidence="2">Uncharacterized protein</fullName>
    </submittedName>
</protein>
<name>A0A428P1V6_9HYPO</name>
<dbReference type="EMBL" id="NKCI01000226">
    <property type="protein sequence ID" value="RSL47005.1"/>
    <property type="molecule type" value="Genomic_DNA"/>
</dbReference>
<dbReference type="AlphaFoldDB" id="A0A428P1V6"/>
<keyword evidence="3" id="KW-1185">Reference proteome</keyword>
<feature type="compositionally biased region" description="Polar residues" evidence="1">
    <location>
        <begin position="15"/>
        <end position="33"/>
    </location>
</feature>
<evidence type="ECO:0000313" key="3">
    <source>
        <dbReference type="Proteomes" id="UP000288168"/>
    </source>
</evidence>
<dbReference type="Proteomes" id="UP000288168">
    <property type="component" value="Unassembled WGS sequence"/>
</dbReference>